<gene>
    <name evidence="1" type="ORF">KFE25_013494</name>
</gene>
<protein>
    <submittedName>
        <fullName evidence="1">Uncharacterized protein</fullName>
    </submittedName>
</protein>
<evidence type="ECO:0000313" key="2">
    <source>
        <dbReference type="Proteomes" id="UP000751190"/>
    </source>
</evidence>
<reference evidence="1" key="1">
    <citation type="submission" date="2021-05" db="EMBL/GenBank/DDBJ databases">
        <title>The genome of the haptophyte Pavlova lutheri (Diacronema luteri, Pavlovales) - a model for lipid biosynthesis in eukaryotic algae.</title>
        <authorList>
            <person name="Hulatt C.J."/>
            <person name="Posewitz M.C."/>
        </authorList>
    </citation>
    <scope>NUCLEOTIDE SEQUENCE</scope>
    <source>
        <strain evidence="1">NIVA-4/92</strain>
    </source>
</reference>
<comment type="caution">
    <text evidence="1">The sequence shown here is derived from an EMBL/GenBank/DDBJ whole genome shotgun (WGS) entry which is preliminary data.</text>
</comment>
<name>A0A8J6CES6_DIALT</name>
<dbReference type="AlphaFoldDB" id="A0A8J6CES6"/>
<accession>A0A8J6CES6</accession>
<organism evidence="1 2">
    <name type="scientific">Diacronema lutheri</name>
    <name type="common">Unicellular marine alga</name>
    <name type="synonym">Monochrysis lutheri</name>
    <dbReference type="NCBI Taxonomy" id="2081491"/>
    <lineage>
        <taxon>Eukaryota</taxon>
        <taxon>Haptista</taxon>
        <taxon>Haptophyta</taxon>
        <taxon>Pavlovophyceae</taxon>
        <taxon>Pavlovales</taxon>
        <taxon>Pavlovaceae</taxon>
        <taxon>Diacronema</taxon>
    </lineage>
</organism>
<keyword evidence="2" id="KW-1185">Reference proteome</keyword>
<sequence>MLSAIATTTLRSLPKAHGARALLSTQVHGAFEAPPPPMPATADAANAPDAHELLAIKQKQRLASELARQMIAEAQARAPDGGQTPSP</sequence>
<proteinExistence type="predicted"/>
<evidence type="ECO:0000313" key="1">
    <source>
        <dbReference type="EMBL" id="KAG8468411.1"/>
    </source>
</evidence>
<dbReference type="Proteomes" id="UP000751190">
    <property type="component" value="Unassembled WGS sequence"/>
</dbReference>
<dbReference type="EMBL" id="JAGTXO010000004">
    <property type="protein sequence ID" value="KAG8468411.1"/>
    <property type="molecule type" value="Genomic_DNA"/>
</dbReference>